<keyword evidence="7" id="KW-1185">Reference proteome</keyword>
<evidence type="ECO:0000256" key="2">
    <source>
        <dbReference type="ARBA" id="ARBA00022670"/>
    </source>
</evidence>
<keyword evidence="3" id="KW-0732">Signal</keyword>
<gene>
    <name evidence="6" type="ORF">ONB1V03_LOCUS21039</name>
</gene>
<evidence type="ECO:0000313" key="7">
    <source>
        <dbReference type="Proteomes" id="UP000728032"/>
    </source>
</evidence>
<dbReference type="OrthoDB" id="6424182at2759"/>
<comment type="similarity">
    <text evidence="1">Belongs to the peptidase S28 family.</text>
</comment>
<sequence length="234" mass="25951">KVVVFGGSYAGSLAAWFREKYPNIAVGAIASSAPVLAEVDFKEYMSVVNDSLGTEEASQALDELLTTPEGVKKVRQMFNLCDTFDGTDTLDVAYFIYHLSESIGIAVQYNTGIDGICGIMNNPSGGTPLQRYAKVHGYPGTKRDDCYDYKYTDLVKSLNHTFKGDFGTRQWTYQTCTEFGYFMSTNVKDCLFGHNVPVHYYTQQCIDVFGPQITAQTIQKAVDTTNAYYGGRQP</sequence>
<dbReference type="InterPro" id="IPR029058">
    <property type="entry name" value="AB_hydrolase_fold"/>
</dbReference>
<dbReference type="GO" id="GO:0006508">
    <property type="term" value="P:proteolysis"/>
    <property type="evidence" value="ECO:0007669"/>
    <property type="project" value="UniProtKB-KW"/>
</dbReference>
<dbReference type="EMBL" id="CAJPVJ010038709">
    <property type="protein sequence ID" value="CAG2181618.1"/>
    <property type="molecule type" value="Genomic_DNA"/>
</dbReference>
<evidence type="ECO:0000256" key="1">
    <source>
        <dbReference type="ARBA" id="ARBA00011079"/>
    </source>
</evidence>
<evidence type="ECO:0000256" key="5">
    <source>
        <dbReference type="ARBA" id="ARBA00023180"/>
    </source>
</evidence>
<dbReference type="EMBL" id="OC953534">
    <property type="protein sequence ID" value="CAD7664481.1"/>
    <property type="molecule type" value="Genomic_DNA"/>
</dbReference>
<dbReference type="InterPro" id="IPR008758">
    <property type="entry name" value="Peptidase_S28"/>
</dbReference>
<protein>
    <submittedName>
        <fullName evidence="6">Uncharacterized protein</fullName>
    </submittedName>
</protein>
<dbReference type="GO" id="GO:0070008">
    <property type="term" value="F:serine-type exopeptidase activity"/>
    <property type="evidence" value="ECO:0007669"/>
    <property type="project" value="InterPro"/>
</dbReference>
<name>A0A7R9MQR2_9ACAR</name>
<dbReference type="SUPFAM" id="SSF53474">
    <property type="entry name" value="alpha/beta-Hydrolases"/>
    <property type="match status" value="1"/>
</dbReference>
<dbReference type="PANTHER" id="PTHR11010:SF117">
    <property type="entry name" value="SERINE PROTEASE 16"/>
    <property type="match status" value="1"/>
</dbReference>
<proteinExistence type="inferred from homology"/>
<evidence type="ECO:0000256" key="3">
    <source>
        <dbReference type="ARBA" id="ARBA00022729"/>
    </source>
</evidence>
<accession>A0A7R9MQR2</accession>
<dbReference type="GO" id="GO:0008239">
    <property type="term" value="F:dipeptidyl-peptidase activity"/>
    <property type="evidence" value="ECO:0007669"/>
    <property type="project" value="TreeGrafter"/>
</dbReference>
<dbReference type="Pfam" id="PF05577">
    <property type="entry name" value="Peptidase_S28"/>
    <property type="match status" value="1"/>
</dbReference>
<dbReference type="Gene3D" id="3.40.50.1820">
    <property type="entry name" value="alpha/beta hydrolase"/>
    <property type="match status" value="2"/>
</dbReference>
<keyword evidence="5" id="KW-0325">Glycoprotein</keyword>
<evidence type="ECO:0000313" key="6">
    <source>
        <dbReference type="EMBL" id="CAD7664481.1"/>
    </source>
</evidence>
<dbReference type="AlphaFoldDB" id="A0A7R9MQR2"/>
<reference evidence="6" key="1">
    <citation type="submission" date="2020-11" db="EMBL/GenBank/DDBJ databases">
        <authorList>
            <person name="Tran Van P."/>
        </authorList>
    </citation>
    <scope>NUCLEOTIDE SEQUENCE</scope>
</reference>
<keyword evidence="4" id="KW-0378">Hydrolase</keyword>
<feature type="non-terminal residue" evidence="6">
    <location>
        <position position="234"/>
    </location>
</feature>
<dbReference type="Proteomes" id="UP000728032">
    <property type="component" value="Unassembled WGS sequence"/>
</dbReference>
<feature type="non-terminal residue" evidence="6">
    <location>
        <position position="1"/>
    </location>
</feature>
<keyword evidence="2" id="KW-0645">Protease</keyword>
<dbReference type="PANTHER" id="PTHR11010">
    <property type="entry name" value="PROTEASE S28 PRO-X CARBOXYPEPTIDASE-RELATED"/>
    <property type="match status" value="1"/>
</dbReference>
<evidence type="ECO:0000256" key="4">
    <source>
        <dbReference type="ARBA" id="ARBA00022801"/>
    </source>
</evidence>
<organism evidence="6">
    <name type="scientific">Oppiella nova</name>
    <dbReference type="NCBI Taxonomy" id="334625"/>
    <lineage>
        <taxon>Eukaryota</taxon>
        <taxon>Metazoa</taxon>
        <taxon>Ecdysozoa</taxon>
        <taxon>Arthropoda</taxon>
        <taxon>Chelicerata</taxon>
        <taxon>Arachnida</taxon>
        <taxon>Acari</taxon>
        <taxon>Acariformes</taxon>
        <taxon>Sarcoptiformes</taxon>
        <taxon>Oribatida</taxon>
        <taxon>Brachypylina</taxon>
        <taxon>Oppioidea</taxon>
        <taxon>Oppiidae</taxon>
        <taxon>Oppiella</taxon>
    </lineage>
</organism>